<dbReference type="SUPFAM" id="SSF88946">
    <property type="entry name" value="Sigma2 domain of RNA polymerase sigma factors"/>
    <property type="match status" value="1"/>
</dbReference>
<proteinExistence type="inferred from homology"/>
<dbReference type="PANTHER" id="PTHR43133:SF62">
    <property type="entry name" value="RNA POLYMERASE SIGMA FACTOR SIGZ"/>
    <property type="match status" value="1"/>
</dbReference>
<comment type="similarity">
    <text evidence="1">Belongs to the sigma-70 factor family. ECF subfamily.</text>
</comment>
<dbReference type="GO" id="GO:0016987">
    <property type="term" value="F:sigma factor activity"/>
    <property type="evidence" value="ECO:0007669"/>
    <property type="project" value="UniProtKB-KW"/>
</dbReference>
<feature type="domain" description="RNA polymerase sigma factor 70 region 4 type 2" evidence="7">
    <location>
        <begin position="97"/>
        <end position="148"/>
    </location>
</feature>
<accession>A0AAE9Z9N7</accession>
<keyword evidence="3" id="KW-0731">Sigma factor</keyword>
<evidence type="ECO:0000256" key="3">
    <source>
        <dbReference type="ARBA" id="ARBA00023082"/>
    </source>
</evidence>
<keyword evidence="2" id="KW-0805">Transcription regulation</keyword>
<dbReference type="InterPro" id="IPR013249">
    <property type="entry name" value="RNA_pol_sigma70_r4_t2"/>
</dbReference>
<evidence type="ECO:0000259" key="6">
    <source>
        <dbReference type="Pfam" id="PF04542"/>
    </source>
</evidence>
<reference evidence="8 9" key="2">
    <citation type="journal article" date="2022" name="Mar. Drugs">
        <title>Bioassay-Guided Fractionation Leads to the Detection of Cholic Acid Generated by the Rare Thalassomonas sp.</title>
        <authorList>
            <person name="Pheiffer F."/>
            <person name="Schneider Y.K."/>
            <person name="Hansen E.H."/>
            <person name="Andersen J.H."/>
            <person name="Isaksson J."/>
            <person name="Busche T."/>
            <person name="R C."/>
            <person name="Kalinowski J."/>
            <person name="Zyl L.V."/>
            <person name="Trindade M."/>
        </authorList>
    </citation>
    <scope>NUCLEOTIDE SEQUENCE [LARGE SCALE GENOMIC DNA]</scope>
    <source>
        <strain evidence="8 9">XOM25</strain>
    </source>
</reference>
<keyword evidence="4" id="KW-0804">Transcription</keyword>
<dbReference type="InterPro" id="IPR013325">
    <property type="entry name" value="RNA_pol_sigma_r2"/>
</dbReference>
<evidence type="ECO:0000313" key="8">
    <source>
        <dbReference type="EMBL" id="WDE08827.1"/>
    </source>
</evidence>
<dbReference type="Pfam" id="PF08281">
    <property type="entry name" value="Sigma70_r4_2"/>
    <property type="match status" value="1"/>
</dbReference>
<dbReference type="GO" id="GO:0003677">
    <property type="term" value="F:DNA binding"/>
    <property type="evidence" value="ECO:0007669"/>
    <property type="project" value="InterPro"/>
</dbReference>
<sequence length="187" mass="21879">MLSEWQVHKTQLKSYIDKQLDDPSSVDDILQEVYIKASENLHQLKVRGCFKSWLYRITHNLIMDYYRHRKSYDELPESVVAEEKDPVEENHNALATCIRPLIRELPDKYRIPLEYAELEGMGQQEIADKLGLSLSGAKSRVQRGRQKLKEIMLMHCDYELANGSVAGCIPRTEKGKEYYESIRKRFT</sequence>
<name>A0AAE9Z9N7_9GAMM</name>
<evidence type="ECO:0000259" key="7">
    <source>
        <dbReference type="Pfam" id="PF08281"/>
    </source>
</evidence>
<dbReference type="AlphaFoldDB" id="A0AAE9Z9N7"/>
<dbReference type="KEGG" id="tvd:SG34_033585"/>
<dbReference type="InterPro" id="IPR036388">
    <property type="entry name" value="WH-like_DNA-bd_sf"/>
</dbReference>
<dbReference type="InterPro" id="IPR039425">
    <property type="entry name" value="RNA_pol_sigma-70-like"/>
</dbReference>
<evidence type="ECO:0000256" key="5">
    <source>
        <dbReference type="NCBIfam" id="TIGR02959"/>
    </source>
</evidence>
<dbReference type="Pfam" id="PF04542">
    <property type="entry name" value="Sigma70_r2"/>
    <property type="match status" value="1"/>
</dbReference>
<dbReference type="RefSeq" id="WP_044841019.1">
    <property type="nucleotide sequence ID" value="NZ_CP059734.1"/>
</dbReference>
<dbReference type="NCBIfam" id="TIGR02937">
    <property type="entry name" value="sigma70-ECF"/>
    <property type="match status" value="1"/>
</dbReference>
<feature type="domain" description="RNA polymerase sigma-70 region 2" evidence="6">
    <location>
        <begin position="8"/>
        <end position="70"/>
    </location>
</feature>
<dbReference type="Proteomes" id="UP000032352">
    <property type="component" value="Chromosome pTvir"/>
</dbReference>
<evidence type="ECO:0000256" key="2">
    <source>
        <dbReference type="ARBA" id="ARBA00023015"/>
    </source>
</evidence>
<reference evidence="8 9" key="1">
    <citation type="journal article" date="2015" name="Genome Announc.">
        <title>Draft Genome Sequences of Marine Isolates of Thalassomonas viridans and Thalassomonas actiniarum.</title>
        <authorList>
            <person name="Olonade I."/>
            <person name="van Zyl L.J."/>
            <person name="Trindade M."/>
        </authorList>
    </citation>
    <scope>NUCLEOTIDE SEQUENCE [LARGE SCALE GENOMIC DNA]</scope>
    <source>
        <strain evidence="8 9">XOM25</strain>
    </source>
</reference>
<dbReference type="InterPro" id="IPR014304">
    <property type="entry name" value="RNA_pol_sigma-Z"/>
</dbReference>
<dbReference type="NCBIfam" id="TIGR02959">
    <property type="entry name" value="SigZ"/>
    <property type="match status" value="1"/>
</dbReference>
<evidence type="ECO:0000256" key="1">
    <source>
        <dbReference type="ARBA" id="ARBA00010641"/>
    </source>
</evidence>
<organism evidence="8 9">
    <name type="scientific">Thalassomonas viridans</name>
    <dbReference type="NCBI Taxonomy" id="137584"/>
    <lineage>
        <taxon>Bacteria</taxon>
        <taxon>Pseudomonadati</taxon>
        <taxon>Pseudomonadota</taxon>
        <taxon>Gammaproteobacteria</taxon>
        <taxon>Alteromonadales</taxon>
        <taxon>Colwelliaceae</taxon>
        <taxon>Thalassomonas</taxon>
    </lineage>
</organism>
<dbReference type="Gene3D" id="1.10.10.10">
    <property type="entry name" value="Winged helix-like DNA-binding domain superfamily/Winged helix DNA-binding domain"/>
    <property type="match status" value="1"/>
</dbReference>
<dbReference type="SUPFAM" id="SSF88659">
    <property type="entry name" value="Sigma3 and sigma4 domains of RNA polymerase sigma factors"/>
    <property type="match status" value="1"/>
</dbReference>
<dbReference type="InterPro" id="IPR013324">
    <property type="entry name" value="RNA_pol_sigma_r3/r4-like"/>
</dbReference>
<dbReference type="Gene3D" id="1.10.1740.10">
    <property type="match status" value="1"/>
</dbReference>
<dbReference type="InterPro" id="IPR014284">
    <property type="entry name" value="RNA_pol_sigma-70_dom"/>
</dbReference>
<gene>
    <name evidence="8" type="primary">sigZ</name>
    <name evidence="8" type="ORF">SG34_033585</name>
</gene>
<dbReference type="GO" id="GO:0006352">
    <property type="term" value="P:DNA-templated transcription initiation"/>
    <property type="evidence" value="ECO:0007669"/>
    <property type="project" value="InterPro"/>
</dbReference>
<dbReference type="PANTHER" id="PTHR43133">
    <property type="entry name" value="RNA POLYMERASE ECF-TYPE SIGMA FACTO"/>
    <property type="match status" value="1"/>
</dbReference>
<dbReference type="CDD" id="cd06171">
    <property type="entry name" value="Sigma70_r4"/>
    <property type="match status" value="1"/>
</dbReference>
<keyword evidence="9" id="KW-1185">Reference proteome</keyword>
<protein>
    <recommendedName>
        <fullName evidence="5">RNA polymerase sigma factor SigZ</fullName>
    </recommendedName>
</protein>
<dbReference type="EMBL" id="CP059734">
    <property type="protein sequence ID" value="WDE08827.1"/>
    <property type="molecule type" value="Genomic_DNA"/>
</dbReference>
<evidence type="ECO:0000313" key="9">
    <source>
        <dbReference type="Proteomes" id="UP000032352"/>
    </source>
</evidence>
<evidence type="ECO:0000256" key="4">
    <source>
        <dbReference type="ARBA" id="ARBA00023163"/>
    </source>
</evidence>
<dbReference type="InterPro" id="IPR007627">
    <property type="entry name" value="RNA_pol_sigma70_r2"/>
</dbReference>